<protein>
    <submittedName>
        <fullName evidence="1">Predicted protein</fullName>
    </submittedName>
</protein>
<accession>B0DR39</accession>
<dbReference type="HOGENOM" id="CLU_1635692_0_0_1"/>
<evidence type="ECO:0000313" key="1">
    <source>
        <dbReference type="EMBL" id="EDR02931.1"/>
    </source>
</evidence>
<dbReference type="AlphaFoldDB" id="B0DR39"/>
<evidence type="ECO:0000313" key="2">
    <source>
        <dbReference type="Proteomes" id="UP000001194"/>
    </source>
</evidence>
<dbReference type="OrthoDB" id="3270336at2759"/>
<dbReference type="KEGG" id="lbc:LACBIDRAFT_331940"/>
<dbReference type="InParanoid" id="B0DR39"/>
<name>B0DR39_LACBS</name>
<keyword evidence="2" id="KW-1185">Reference proteome</keyword>
<dbReference type="RefSeq" id="XP_001886354.1">
    <property type="nucleotide sequence ID" value="XM_001886319.1"/>
</dbReference>
<reference evidence="1 2" key="1">
    <citation type="journal article" date="2008" name="Nature">
        <title>The genome of Laccaria bicolor provides insights into mycorrhizal symbiosis.</title>
        <authorList>
            <person name="Martin F."/>
            <person name="Aerts A."/>
            <person name="Ahren D."/>
            <person name="Brun A."/>
            <person name="Danchin E.G.J."/>
            <person name="Duchaussoy F."/>
            <person name="Gibon J."/>
            <person name="Kohler A."/>
            <person name="Lindquist E."/>
            <person name="Pereda V."/>
            <person name="Salamov A."/>
            <person name="Shapiro H.J."/>
            <person name="Wuyts J."/>
            <person name="Blaudez D."/>
            <person name="Buee M."/>
            <person name="Brokstein P."/>
            <person name="Canbaeck B."/>
            <person name="Cohen D."/>
            <person name="Courty P.E."/>
            <person name="Coutinho P.M."/>
            <person name="Delaruelle C."/>
            <person name="Detter J.C."/>
            <person name="Deveau A."/>
            <person name="DiFazio S."/>
            <person name="Duplessis S."/>
            <person name="Fraissinet-Tachet L."/>
            <person name="Lucic E."/>
            <person name="Frey-Klett P."/>
            <person name="Fourrey C."/>
            <person name="Feussner I."/>
            <person name="Gay G."/>
            <person name="Grimwood J."/>
            <person name="Hoegger P.J."/>
            <person name="Jain P."/>
            <person name="Kilaru S."/>
            <person name="Labbe J."/>
            <person name="Lin Y.C."/>
            <person name="Legue V."/>
            <person name="Le Tacon F."/>
            <person name="Marmeisse R."/>
            <person name="Melayah D."/>
            <person name="Montanini B."/>
            <person name="Muratet M."/>
            <person name="Nehls U."/>
            <person name="Niculita-Hirzel H."/>
            <person name="Oudot-Le Secq M.P."/>
            <person name="Peter M."/>
            <person name="Quesneville H."/>
            <person name="Rajashekar B."/>
            <person name="Reich M."/>
            <person name="Rouhier N."/>
            <person name="Schmutz J."/>
            <person name="Yin T."/>
            <person name="Chalot M."/>
            <person name="Henrissat B."/>
            <person name="Kuees U."/>
            <person name="Lucas S."/>
            <person name="Van de Peer Y."/>
            <person name="Podila G.K."/>
            <person name="Polle A."/>
            <person name="Pukkila P.J."/>
            <person name="Richardson P.M."/>
            <person name="Rouze P."/>
            <person name="Sanders I.R."/>
            <person name="Stajich J.E."/>
            <person name="Tunlid A."/>
            <person name="Tuskan G."/>
            <person name="Grigoriev I.V."/>
        </authorList>
    </citation>
    <scope>NUCLEOTIDE SEQUENCE [LARGE SCALE GENOMIC DNA]</scope>
    <source>
        <strain evidence="2">S238N-H82 / ATCC MYA-4686</strain>
    </source>
</reference>
<dbReference type="EMBL" id="DS547127">
    <property type="protein sequence ID" value="EDR02931.1"/>
    <property type="molecule type" value="Genomic_DNA"/>
</dbReference>
<dbReference type="Proteomes" id="UP000001194">
    <property type="component" value="Unassembled WGS sequence"/>
</dbReference>
<gene>
    <name evidence="1" type="ORF">LACBIDRAFT_331940</name>
</gene>
<proteinExistence type="predicted"/>
<sequence length="162" mass="18622">MGGLYWCFPLEDAGDASDQLVWKTMKHCPFSQLVTQVVTKASRQEFLIDDQLSLAAAFILSGVYIVDTSIQNQVEHVSWWPKEDTWYQSKLNVGYWSEACESWYQNRLTDICKGTAWMLNATAWRDMIKGKGAHVMVFKAKFNQFAQEFIEKNGKPLVLNRG</sequence>
<organism evidence="2">
    <name type="scientific">Laccaria bicolor (strain S238N-H82 / ATCC MYA-4686)</name>
    <name type="common">Bicoloured deceiver</name>
    <name type="synonym">Laccaria laccata var. bicolor</name>
    <dbReference type="NCBI Taxonomy" id="486041"/>
    <lineage>
        <taxon>Eukaryota</taxon>
        <taxon>Fungi</taxon>
        <taxon>Dikarya</taxon>
        <taxon>Basidiomycota</taxon>
        <taxon>Agaricomycotina</taxon>
        <taxon>Agaricomycetes</taxon>
        <taxon>Agaricomycetidae</taxon>
        <taxon>Agaricales</taxon>
        <taxon>Agaricineae</taxon>
        <taxon>Hydnangiaceae</taxon>
        <taxon>Laccaria</taxon>
    </lineage>
</organism>
<dbReference type="GeneID" id="6081990"/>